<evidence type="ECO:0000313" key="2">
    <source>
        <dbReference type="EMBL" id="RIX35779.1"/>
    </source>
</evidence>
<dbReference type="Proteomes" id="UP000285278">
    <property type="component" value="Unassembled WGS sequence"/>
</dbReference>
<dbReference type="OrthoDB" id="1253990at2"/>
<gene>
    <name evidence="2" type="ORF">D3M95_04615</name>
</gene>
<sequence length="185" mass="18797">MESQQDSNQASGHSGDAVASAADVVRELSARSLTVATAESLTAGLCAATLASVPGASAVLRGGLIVYATELKARLAGVDDELLRDRGPIDPDVAEQLARGAADKCGADIGVGLTGVAGPDPQDGHDVGEVYVGVWFQGVATHRAVDVSGILDAESSQQGGAATREKIRRAAVDFAFRVILETVTG</sequence>
<protein>
    <submittedName>
        <fullName evidence="2">CinA family protein</fullName>
    </submittedName>
</protein>
<dbReference type="EMBL" id="QXJK01000003">
    <property type="protein sequence ID" value="RIX35779.1"/>
    <property type="molecule type" value="Genomic_DNA"/>
</dbReference>
<dbReference type="SUPFAM" id="SSF142433">
    <property type="entry name" value="CinA-like"/>
    <property type="match status" value="1"/>
</dbReference>
<feature type="domain" description="CinA C-terminal" evidence="1">
    <location>
        <begin position="21"/>
        <end position="182"/>
    </location>
</feature>
<dbReference type="InterPro" id="IPR036653">
    <property type="entry name" value="CinA-like_C"/>
</dbReference>
<dbReference type="NCBIfam" id="TIGR00199">
    <property type="entry name" value="PncC_domain"/>
    <property type="match status" value="1"/>
</dbReference>
<name>A0A418Q8I5_9CORY</name>
<evidence type="ECO:0000259" key="1">
    <source>
        <dbReference type="Pfam" id="PF02464"/>
    </source>
</evidence>
<dbReference type="STRING" id="1451189.CFAL_06265"/>
<proteinExistence type="predicted"/>
<reference evidence="2 3" key="1">
    <citation type="submission" date="2018-09" db="EMBL/GenBank/DDBJ databases">
        <title>Optimization and identification of Corynebacterium falsenii FN1-14 from fish paste.</title>
        <authorList>
            <person name="Daroonpunt R."/>
            <person name="Tanasupawat S."/>
        </authorList>
    </citation>
    <scope>NUCLEOTIDE SEQUENCE [LARGE SCALE GENOMIC DNA]</scope>
    <source>
        <strain evidence="2 3">FN1-14</strain>
    </source>
</reference>
<dbReference type="Gene3D" id="3.90.950.20">
    <property type="entry name" value="CinA-like"/>
    <property type="match status" value="1"/>
</dbReference>
<dbReference type="Pfam" id="PF02464">
    <property type="entry name" value="CinA"/>
    <property type="match status" value="1"/>
</dbReference>
<accession>A0A418Q8I5</accession>
<dbReference type="RefSeq" id="WP_025402840.1">
    <property type="nucleotide sequence ID" value="NZ_CBCRUA010000006.1"/>
</dbReference>
<dbReference type="InterPro" id="IPR008136">
    <property type="entry name" value="CinA_C"/>
</dbReference>
<evidence type="ECO:0000313" key="3">
    <source>
        <dbReference type="Proteomes" id="UP000285278"/>
    </source>
</evidence>
<dbReference type="AlphaFoldDB" id="A0A418Q8I5"/>
<organism evidence="2 3">
    <name type="scientific">Corynebacterium falsenii</name>
    <dbReference type="NCBI Taxonomy" id="108486"/>
    <lineage>
        <taxon>Bacteria</taxon>
        <taxon>Bacillati</taxon>
        <taxon>Actinomycetota</taxon>
        <taxon>Actinomycetes</taxon>
        <taxon>Mycobacteriales</taxon>
        <taxon>Corynebacteriaceae</taxon>
        <taxon>Corynebacterium</taxon>
    </lineage>
</organism>
<keyword evidence="3" id="KW-1185">Reference proteome</keyword>
<comment type="caution">
    <text evidence="2">The sequence shown here is derived from an EMBL/GenBank/DDBJ whole genome shotgun (WGS) entry which is preliminary data.</text>
</comment>